<dbReference type="InterPro" id="IPR001680">
    <property type="entry name" value="WD40_rpt"/>
</dbReference>
<dbReference type="SMART" id="SM00320">
    <property type="entry name" value="WD40"/>
    <property type="match status" value="3"/>
</dbReference>
<dbReference type="EMBL" id="KB468157">
    <property type="protein sequence ID" value="PCH44155.1"/>
    <property type="molecule type" value="Genomic_DNA"/>
</dbReference>
<protein>
    <submittedName>
        <fullName evidence="9">Uncharacterized protein</fullName>
    </submittedName>
</protein>
<keyword evidence="5 6" id="KW-0539">Nucleus</keyword>
<dbReference type="InterPro" id="IPR028884">
    <property type="entry name" value="Trm82"/>
</dbReference>
<feature type="region of interest" description="Disordered" evidence="8">
    <location>
        <begin position="499"/>
        <end position="593"/>
    </location>
</feature>
<evidence type="ECO:0000313" key="9">
    <source>
        <dbReference type="EMBL" id="PCH44155.1"/>
    </source>
</evidence>
<evidence type="ECO:0000256" key="5">
    <source>
        <dbReference type="ARBA" id="ARBA00023242"/>
    </source>
</evidence>
<evidence type="ECO:0000256" key="4">
    <source>
        <dbReference type="ARBA" id="ARBA00022737"/>
    </source>
</evidence>
<evidence type="ECO:0000313" key="10">
    <source>
        <dbReference type="Proteomes" id="UP000218811"/>
    </source>
</evidence>
<feature type="compositionally biased region" description="Basic and acidic residues" evidence="8">
    <location>
        <begin position="519"/>
        <end position="542"/>
    </location>
</feature>
<dbReference type="STRING" id="742152.A0A2H3JRN3"/>
<feature type="compositionally biased region" description="Basic and acidic residues" evidence="8">
    <location>
        <begin position="554"/>
        <end position="572"/>
    </location>
</feature>
<dbReference type="PROSITE" id="PS50082">
    <property type="entry name" value="WD_REPEATS_2"/>
    <property type="match status" value="1"/>
</dbReference>
<dbReference type="OrthoDB" id="339900at2759"/>
<dbReference type="InterPro" id="IPR015943">
    <property type="entry name" value="WD40/YVTN_repeat-like_dom_sf"/>
</dbReference>
<evidence type="ECO:0000256" key="6">
    <source>
        <dbReference type="HAMAP-Rule" id="MF_03056"/>
    </source>
</evidence>
<dbReference type="GO" id="GO:0005829">
    <property type="term" value="C:cytosol"/>
    <property type="evidence" value="ECO:0007669"/>
    <property type="project" value="TreeGrafter"/>
</dbReference>
<dbReference type="PANTHER" id="PTHR16288">
    <property type="entry name" value="WD40 REPEAT PROTEIN 4"/>
    <property type="match status" value="1"/>
</dbReference>
<dbReference type="InterPro" id="IPR036322">
    <property type="entry name" value="WD40_repeat_dom_sf"/>
</dbReference>
<dbReference type="GO" id="GO:0005634">
    <property type="term" value="C:nucleus"/>
    <property type="evidence" value="ECO:0007669"/>
    <property type="project" value="UniProtKB-SubCell"/>
</dbReference>
<dbReference type="SUPFAM" id="SSF50978">
    <property type="entry name" value="WD40 repeat-like"/>
    <property type="match status" value="1"/>
</dbReference>
<evidence type="ECO:0000256" key="3">
    <source>
        <dbReference type="ARBA" id="ARBA00022694"/>
    </source>
</evidence>
<dbReference type="GO" id="GO:0106004">
    <property type="term" value="P:tRNA (guanine-N7)-methylation"/>
    <property type="evidence" value="ECO:0007669"/>
    <property type="project" value="UniProtKB-UniRule"/>
</dbReference>
<comment type="subcellular location">
    <subcellularLocation>
        <location evidence="1 6">Nucleus</location>
    </subcellularLocation>
</comment>
<dbReference type="Proteomes" id="UP000218811">
    <property type="component" value="Unassembled WGS sequence"/>
</dbReference>
<dbReference type="HAMAP" id="MF_03056">
    <property type="entry name" value="TRM82"/>
    <property type="match status" value="1"/>
</dbReference>
<comment type="function">
    <text evidence="6">Required for the formation of N(7)-methylguanine at position 46 (m7G46) in tRNA. In the complex, it is required to stabilize and induce conformational changes of the catalytic subunit.</text>
</comment>
<feature type="region of interest" description="Disordered" evidence="8">
    <location>
        <begin position="259"/>
        <end position="340"/>
    </location>
</feature>
<comment type="similarity">
    <text evidence="6">Belongs to the WD repeat TRM82 family.</text>
</comment>
<organism evidence="9 10">
    <name type="scientific">Wolfiporia cocos (strain MD-104)</name>
    <name type="common">Brown rot fungus</name>
    <dbReference type="NCBI Taxonomy" id="742152"/>
    <lineage>
        <taxon>Eukaryota</taxon>
        <taxon>Fungi</taxon>
        <taxon>Dikarya</taxon>
        <taxon>Basidiomycota</taxon>
        <taxon>Agaricomycotina</taxon>
        <taxon>Agaricomycetes</taxon>
        <taxon>Polyporales</taxon>
        <taxon>Phaeolaceae</taxon>
        <taxon>Wolfiporia</taxon>
    </lineage>
</organism>
<dbReference type="AlphaFoldDB" id="A0A2H3JRN3"/>
<evidence type="ECO:0000256" key="8">
    <source>
        <dbReference type="SAM" id="MobiDB-lite"/>
    </source>
</evidence>
<sequence length="593" mass="63891">MANFPHSQLLLGPSRTVVITGPHIQIVDSQSGELIASTTRLDGAEKESLLKSGPIRCAVVDDGFTHVATVGDDKKLKVWAIDGLTLLSERELPKKPTDISFTRDGQTIVVSDKFGDIFTYPLHPAATPEPSSAPLVGSSKRGALTSHENPSGGALILGHVSLLTCFLLTPDEKYIITADRDEHIRVSWYPKGYMIERYCLGHEKFVSTIHIPTFAPGTLVSGGGDPMLKVWDWMSGTLLTEVPILETVEPFIKIRAPKGKWRGEDGDEEDGEAVKKPSRRQRRRARKAQTKAGASTAEGTPDVAEAEEKEGDDDAAEGEDDTPIPEGKDTAETGDDAATTTKEEDKLVLVVHKIRSLDLDTHGRFLIFSAVGATALFYCSFPEPGAESAPQVHSLDVGQPIIDFAVDSVNTTWLTLDPASDAEDGSDKPLVAAVSWPSGTPTLLPPNDAPPLAASLQTACAIPASSAELKALDVYSALSAMPKNVDPEHDPLRRDLLAEADSTPEPEAEQARGKGKGAQRKELTQRELARLKKKRALAEKLQEQAQLQTGDAQDADRQRESKRARSDAHDDAADATVHVPDVGDKNAMNVDES</sequence>
<dbReference type="UniPathway" id="UPA00989"/>
<keyword evidence="4 6" id="KW-0677">Repeat</keyword>
<dbReference type="Gene3D" id="2.130.10.10">
    <property type="entry name" value="YVTN repeat-like/Quinoprotein amine dehydrogenase"/>
    <property type="match status" value="1"/>
</dbReference>
<comment type="pathway">
    <text evidence="6">tRNA modification; N(7)-methylguanine-tRNA biosynthesis.</text>
</comment>
<accession>A0A2H3JRN3</accession>
<dbReference type="PANTHER" id="PTHR16288:SF0">
    <property type="entry name" value="TRNA (GUANINE-N(7)-)-METHYLTRANSFERASE NON-CATALYTIC SUBUNIT WDR4"/>
    <property type="match status" value="1"/>
</dbReference>
<name>A0A2H3JRN3_WOLCO</name>
<keyword evidence="10" id="KW-1185">Reference proteome</keyword>
<gene>
    <name evidence="9" type="ORF">WOLCODRAFT_164948</name>
</gene>
<evidence type="ECO:0000256" key="2">
    <source>
        <dbReference type="ARBA" id="ARBA00022574"/>
    </source>
</evidence>
<keyword evidence="3 6" id="KW-0819">tRNA processing</keyword>
<feature type="compositionally biased region" description="Basic residues" evidence="8">
    <location>
        <begin position="276"/>
        <end position="289"/>
    </location>
</feature>
<evidence type="ECO:0000256" key="1">
    <source>
        <dbReference type="ARBA" id="ARBA00004123"/>
    </source>
</evidence>
<dbReference type="OMA" id="CLGHEKY"/>
<reference evidence="9 10" key="1">
    <citation type="journal article" date="2012" name="Science">
        <title>The Paleozoic origin of enzymatic lignin decomposition reconstructed from 31 fungal genomes.</title>
        <authorList>
            <person name="Floudas D."/>
            <person name="Binder M."/>
            <person name="Riley R."/>
            <person name="Barry K."/>
            <person name="Blanchette R.A."/>
            <person name="Henrissat B."/>
            <person name="Martinez A.T."/>
            <person name="Otillar R."/>
            <person name="Spatafora J.W."/>
            <person name="Yadav J.S."/>
            <person name="Aerts A."/>
            <person name="Benoit I."/>
            <person name="Boyd A."/>
            <person name="Carlson A."/>
            <person name="Copeland A."/>
            <person name="Coutinho P.M."/>
            <person name="de Vries R.P."/>
            <person name="Ferreira P."/>
            <person name="Findley K."/>
            <person name="Foster B."/>
            <person name="Gaskell J."/>
            <person name="Glotzer D."/>
            <person name="Gorecki P."/>
            <person name="Heitman J."/>
            <person name="Hesse C."/>
            <person name="Hori C."/>
            <person name="Igarashi K."/>
            <person name="Jurgens J.A."/>
            <person name="Kallen N."/>
            <person name="Kersten P."/>
            <person name="Kohler A."/>
            <person name="Kuees U."/>
            <person name="Kumar T.K.A."/>
            <person name="Kuo A."/>
            <person name="LaButti K."/>
            <person name="Larrondo L.F."/>
            <person name="Lindquist E."/>
            <person name="Ling A."/>
            <person name="Lombard V."/>
            <person name="Lucas S."/>
            <person name="Lundell T."/>
            <person name="Martin R."/>
            <person name="McLaughlin D.J."/>
            <person name="Morgenstern I."/>
            <person name="Morin E."/>
            <person name="Murat C."/>
            <person name="Nagy L.G."/>
            <person name="Nolan M."/>
            <person name="Ohm R.A."/>
            <person name="Patyshakuliyeva A."/>
            <person name="Rokas A."/>
            <person name="Ruiz-Duenas F.J."/>
            <person name="Sabat G."/>
            <person name="Salamov A."/>
            <person name="Samejima M."/>
            <person name="Schmutz J."/>
            <person name="Slot J.C."/>
            <person name="St John F."/>
            <person name="Stenlid J."/>
            <person name="Sun H."/>
            <person name="Sun S."/>
            <person name="Syed K."/>
            <person name="Tsang A."/>
            <person name="Wiebenga A."/>
            <person name="Young D."/>
            <person name="Pisabarro A."/>
            <person name="Eastwood D.C."/>
            <person name="Martin F."/>
            <person name="Cullen D."/>
            <person name="Grigoriev I.V."/>
            <person name="Hibbett D.S."/>
        </authorList>
    </citation>
    <scope>NUCLEOTIDE SEQUENCE [LARGE SCALE GENOMIC DNA]</scope>
    <source>
        <strain evidence="9 10">MD-104</strain>
    </source>
</reference>
<proteinExistence type="inferred from homology"/>
<evidence type="ECO:0000256" key="7">
    <source>
        <dbReference type="PROSITE-ProRule" id="PRU00221"/>
    </source>
</evidence>
<feature type="compositionally biased region" description="Acidic residues" evidence="8">
    <location>
        <begin position="304"/>
        <end position="323"/>
    </location>
</feature>
<dbReference type="GO" id="GO:0043527">
    <property type="term" value="C:tRNA methyltransferase complex"/>
    <property type="evidence" value="ECO:0007669"/>
    <property type="project" value="TreeGrafter"/>
</dbReference>
<keyword evidence="2 6" id="KW-0853">WD repeat</keyword>
<feature type="repeat" description="WD" evidence="7">
    <location>
        <begin position="199"/>
        <end position="241"/>
    </location>
</feature>